<dbReference type="PANTHER" id="PTHR31194">
    <property type="entry name" value="SHN SHINE , DNA BINDING / TRANSCRIPTION FACTOR"/>
    <property type="match status" value="1"/>
</dbReference>
<evidence type="ECO:0000256" key="3">
    <source>
        <dbReference type="ARBA" id="ARBA00023125"/>
    </source>
</evidence>
<comment type="subcellular location">
    <subcellularLocation>
        <location evidence="1">Nucleus</location>
    </subcellularLocation>
</comment>
<keyword evidence="9" id="KW-1185">Reference proteome</keyword>
<evidence type="ECO:0000313" key="8">
    <source>
        <dbReference type="EMBL" id="CAH9139797.1"/>
    </source>
</evidence>
<protein>
    <recommendedName>
        <fullName evidence="7">AP2/ERF domain-containing protein</fullName>
    </recommendedName>
</protein>
<reference evidence="8" key="1">
    <citation type="submission" date="2022-07" db="EMBL/GenBank/DDBJ databases">
        <authorList>
            <person name="Macas J."/>
            <person name="Novak P."/>
            <person name="Neumann P."/>
        </authorList>
    </citation>
    <scope>NUCLEOTIDE SEQUENCE</scope>
</reference>
<dbReference type="InterPro" id="IPR001471">
    <property type="entry name" value="AP2/ERF_dom"/>
</dbReference>
<dbReference type="InterPro" id="IPR036955">
    <property type="entry name" value="AP2/ERF_dom_sf"/>
</dbReference>
<dbReference type="PROSITE" id="PS51032">
    <property type="entry name" value="AP2_ERF"/>
    <property type="match status" value="1"/>
</dbReference>
<dbReference type="GO" id="GO:0003700">
    <property type="term" value="F:DNA-binding transcription factor activity"/>
    <property type="evidence" value="ECO:0007669"/>
    <property type="project" value="InterPro"/>
</dbReference>
<proteinExistence type="predicted"/>
<dbReference type="PRINTS" id="PR00367">
    <property type="entry name" value="ETHRSPELEMNT"/>
</dbReference>
<name>A0AAV0FW74_9ASTE</name>
<dbReference type="InterPro" id="IPR050913">
    <property type="entry name" value="AP2/ERF_ERF"/>
</dbReference>
<keyword evidence="5" id="KW-0539">Nucleus</keyword>
<gene>
    <name evidence="8" type="ORF">CEPIT_LOCUS37856</name>
</gene>
<dbReference type="AlphaFoldDB" id="A0AAV0FW74"/>
<keyword evidence="2" id="KW-0805">Transcription regulation</keyword>
<comment type="caution">
    <text evidence="8">The sequence shown here is derived from an EMBL/GenBank/DDBJ whole genome shotgun (WGS) entry which is preliminary data.</text>
</comment>
<dbReference type="GO" id="GO:0003677">
    <property type="term" value="F:DNA binding"/>
    <property type="evidence" value="ECO:0007669"/>
    <property type="project" value="UniProtKB-KW"/>
</dbReference>
<evidence type="ECO:0000313" key="9">
    <source>
        <dbReference type="Proteomes" id="UP001152523"/>
    </source>
</evidence>
<sequence>MSETQQRFRGVRQRRMGWTAEIRHPLLKNKICIGTYKKAEDAARAYDEAARLIHGEKAKQNFPYEAASDDSESSTSVKFLSAKLIAKIQRCQKASVDLAKSLAGASRGLKYQSPTAVSSGVGVMEKKNQRSGGGGGIDPPESSVGCQGH</sequence>
<dbReference type="PANTHER" id="PTHR31194:SF223">
    <property type="entry name" value="AP2_ERF DOMAIN-CONTAINING PROTEIN"/>
    <property type="match status" value="1"/>
</dbReference>
<dbReference type="InterPro" id="IPR016177">
    <property type="entry name" value="DNA-bd_dom_sf"/>
</dbReference>
<feature type="domain" description="AP2/ERF" evidence="7">
    <location>
        <begin position="7"/>
        <end position="63"/>
    </location>
</feature>
<dbReference type="SMART" id="SM00380">
    <property type="entry name" value="AP2"/>
    <property type="match status" value="1"/>
</dbReference>
<evidence type="ECO:0000256" key="1">
    <source>
        <dbReference type="ARBA" id="ARBA00004123"/>
    </source>
</evidence>
<evidence type="ECO:0000256" key="2">
    <source>
        <dbReference type="ARBA" id="ARBA00023015"/>
    </source>
</evidence>
<dbReference type="EMBL" id="CAMAPF010001019">
    <property type="protein sequence ID" value="CAH9139797.1"/>
    <property type="molecule type" value="Genomic_DNA"/>
</dbReference>
<evidence type="ECO:0000256" key="6">
    <source>
        <dbReference type="SAM" id="MobiDB-lite"/>
    </source>
</evidence>
<evidence type="ECO:0000256" key="5">
    <source>
        <dbReference type="ARBA" id="ARBA00023242"/>
    </source>
</evidence>
<accession>A0AAV0FW74</accession>
<feature type="region of interest" description="Disordered" evidence="6">
    <location>
        <begin position="116"/>
        <end position="149"/>
    </location>
</feature>
<dbReference type="CDD" id="cd00018">
    <property type="entry name" value="AP2"/>
    <property type="match status" value="1"/>
</dbReference>
<organism evidence="8 9">
    <name type="scientific">Cuscuta epithymum</name>
    <dbReference type="NCBI Taxonomy" id="186058"/>
    <lineage>
        <taxon>Eukaryota</taxon>
        <taxon>Viridiplantae</taxon>
        <taxon>Streptophyta</taxon>
        <taxon>Embryophyta</taxon>
        <taxon>Tracheophyta</taxon>
        <taxon>Spermatophyta</taxon>
        <taxon>Magnoliopsida</taxon>
        <taxon>eudicotyledons</taxon>
        <taxon>Gunneridae</taxon>
        <taxon>Pentapetalae</taxon>
        <taxon>asterids</taxon>
        <taxon>lamiids</taxon>
        <taxon>Solanales</taxon>
        <taxon>Convolvulaceae</taxon>
        <taxon>Cuscuteae</taxon>
        <taxon>Cuscuta</taxon>
        <taxon>Cuscuta subgen. Cuscuta</taxon>
    </lineage>
</organism>
<dbReference type="Gene3D" id="3.30.730.10">
    <property type="entry name" value="AP2/ERF domain"/>
    <property type="match status" value="1"/>
</dbReference>
<dbReference type="Proteomes" id="UP001152523">
    <property type="component" value="Unassembled WGS sequence"/>
</dbReference>
<dbReference type="SUPFAM" id="SSF54171">
    <property type="entry name" value="DNA-binding domain"/>
    <property type="match status" value="1"/>
</dbReference>
<evidence type="ECO:0000256" key="4">
    <source>
        <dbReference type="ARBA" id="ARBA00023163"/>
    </source>
</evidence>
<dbReference type="GO" id="GO:0005634">
    <property type="term" value="C:nucleus"/>
    <property type="evidence" value="ECO:0007669"/>
    <property type="project" value="UniProtKB-SubCell"/>
</dbReference>
<evidence type="ECO:0000259" key="7">
    <source>
        <dbReference type="PROSITE" id="PS51032"/>
    </source>
</evidence>
<keyword evidence="3" id="KW-0238">DNA-binding</keyword>
<keyword evidence="4" id="KW-0804">Transcription</keyword>